<gene>
    <name evidence="3" type="ORF">J3U87_05815</name>
</gene>
<dbReference type="AlphaFoldDB" id="A0A8A4TSG9"/>
<keyword evidence="4" id="KW-1185">Reference proteome</keyword>
<dbReference type="SUPFAM" id="SSF51126">
    <property type="entry name" value="Pectin lyase-like"/>
    <property type="match status" value="1"/>
</dbReference>
<dbReference type="GO" id="GO:0016301">
    <property type="term" value="F:kinase activity"/>
    <property type="evidence" value="ECO:0007669"/>
    <property type="project" value="UniProtKB-KW"/>
</dbReference>
<feature type="region of interest" description="Disordered" evidence="1">
    <location>
        <begin position="42"/>
        <end position="83"/>
    </location>
</feature>
<feature type="domain" description="Right handed beta helix" evidence="2">
    <location>
        <begin position="750"/>
        <end position="882"/>
    </location>
</feature>
<dbReference type="InterPro" id="IPR012334">
    <property type="entry name" value="Pectin_lyas_fold"/>
</dbReference>
<evidence type="ECO:0000313" key="3">
    <source>
        <dbReference type="EMBL" id="QTD51971.1"/>
    </source>
</evidence>
<protein>
    <submittedName>
        <fullName evidence="3">CotH kinase family protein</fullName>
    </submittedName>
</protein>
<dbReference type="InterPro" id="IPR014867">
    <property type="entry name" value="Spore_coat_CotH_CotH2/3/7"/>
</dbReference>
<sequence length="947" mass="105926">MKLFDRLARKESPWMGLLLLTLGLVTGCLLGPKLTELRDRLGTTAPREAEDRPIELDAQFRNPKSLAENGDGAPSAPPAPAENKLPTLAVEIPVEGAQRLQDVRNQALQRGLIVQGEEDTVGVSLTVEDRPFEADLRIKGDWTDHVNSDKWSFRIGLRDGKWRGMRVFSVQHPLTRGYLWEWVVHEAARREGILAPRSMFVNLVVNGNEMGIYFLEEHFSKELLESQGRREGPIVLFNEASFWATYLRFHIGALGFHPKVPLAIQPALSPESAEIRAYGAKRFSSSEALNRNYIGSLEKLGQLQQLLVGAETNRDRLQRLQALQTLKGATVEDLIDVETWSRAHALASLFQIWHGLVWHNLRMYGNPVKDRLEPVLYDNMAHVLRPSDKNPIPLRTDNPIVYELNRSPRYYSGVFSHLGRMCEPGYLEGLFEDLAPQWQIYEDALVAEFQLGPEYRMDAMKQRLRVQQAYLVDVIRPGDAANFSASALYRDGADTPLEATLQVDAWTTTQIPVVIEGFEFPNGVFVSARNCLVSDEANGATILESGGVLLAPRRRARFTWGADQRLTNLENVRQVKSAIRAHAQMGQKHGPQRVFVRFRSCAVETATNQLLDFRPARASWLEEQGRPRLPILSEALERHPFLNYDPVADRLWILPGTWDVDGDLLIPEGFPLHAGPGVTLRFDPGAILFSRTALKFHGQSGKPVVLEPKAGHDRWRGLLVLETKGRSQWRHVIVRNTDSLARRGWVTTGGITFYHAAVTMQDCHIDGTLAEDGTNLFGTEFLLERVTFSGCASDSLDGDFVVGDIRDCVFRDGLADGVDFSGSQVTVTGCRFLDLGDKALSIGERTRCVVRDCVAERVSIGLASKDDSDTTVEGFEVRSARNFAFALYIKKPEYGVSRVEAKDIKIGAVGRKPFLVQDGCRLTVNGRPMDTEAVDVGRMYRDKILGN</sequence>
<keyword evidence="3" id="KW-0808">Transferase</keyword>
<proteinExistence type="predicted"/>
<evidence type="ECO:0000313" key="4">
    <source>
        <dbReference type="Proteomes" id="UP000663929"/>
    </source>
</evidence>
<name>A0A8A4TSG9_SULCO</name>
<dbReference type="Gene3D" id="2.160.20.10">
    <property type="entry name" value="Single-stranded right-handed beta-helix, Pectin lyase-like"/>
    <property type="match status" value="1"/>
</dbReference>
<accession>A0A8A4TSG9</accession>
<dbReference type="Proteomes" id="UP000663929">
    <property type="component" value="Chromosome"/>
</dbReference>
<organism evidence="3 4">
    <name type="scientific">Sulfidibacter corallicola</name>
    <dbReference type="NCBI Taxonomy" id="2818388"/>
    <lineage>
        <taxon>Bacteria</taxon>
        <taxon>Pseudomonadati</taxon>
        <taxon>Acidobacteriota</taxon>
        <taxon>Holophagae</taxon>
        <taxon>Acanthopleuribacterales</taxon>
        <taxon>Acanthopleuribacteraceae</taxon>
        <taxon>Sulfidibacter</taxon>
    </lineage>
</organism>
<dbReference type="InterPro" id="IPR011050">
    <property type="entry name" value="Pectin_lyase_fold/virulence"/>
</dbReference>
<reference evidence="3" key="1">
    <citation type="submission" date="2021-03" db="EMBL/GenBank/DDBJ databases">
        <title>Acanthopleuribacteraceae sp. M133.</title>
        <authorList>
            <person name="Wang G."/>
        </authorList>
    </citation>
    <scope>NUCLEOTIDE SEQUENCE</scope>
    <source>
        <strain evidence="3">M133</strain>
    </source>
</reference>
<dbReference type="RefSeq" id="WP_237382083.1">
    <property type="nucleotide sequence ID" value="NZ_CP071793.1"/>
</dbReference>
<dbReference type="EMBL" id="CP071793">
    <property type="protein sequence ID" value="QTD51971.1"/>
    <property type="molecule type" value="Genomic_DNA"/>
</dbReference>
<dbReference type="PROSITE" id="PS51257">
    <property type="entry name" value="PROKAR_LIPOPROTEIN"/>
    <property type="match status" value="1"/>
</dbReference>
<dbReference type="InterPro" id="IPR039448">
    <property type="entry name" value="Beta_helix"/>
</dbReference>
<keyword evidence="3" id="KW-0418">Kinase</keyword>
<feature type="compositionally biased region" description="Basic and acidic residues" evidence="1">
    <location>
        <begin position="42"/>
        <end position="55"/>
    </location>
</feature>
<dbReference type="KEGG" id="scor:J3U87_05815"/>
<dbReference type="Pfam" id="PF13229">
    <property type="entry name" value="Beta_helix"/>
    <property type="match status" value="1"/>
</dbReference>
<evidence type="ECO:0000259" key="2">
    <source>
        <dbReference type="Pfam" id="PF13229"/>
    </source>
</evidence>
<evidence type="ECO:0000256" key="1">
    <source>
        <dbReference type="SAM" id="MobiDB-lite"/>
    </source>
</evidence>
<dbReference type="Pfam" id="PF08757">
    <property type="entry name" value="CotH"/>
    <property type="match status" value="1"/>
</dbReference>